<gene>
    <name evidence="4" type="ORF">Q4F26_06080</name>
</gene>
<dbReference type="Gene3D" id="1.10.600.10">
    <property type="entry name" value="Farnesyl Diphosphate Synthase"/>
    <property type="match status" value="1"/>
</dbReference>
<evidence type="ECO:0000256" key="3">
    <source>
        <dbReference type="ARBA" id="ARBA00022746"/>
    </source>
</evidence>
<dbReference type="InterPro" id="IPR002060">
    <property type="entry name" value="Squ/phyt_synthse"/>
</dbReference>
<dbReference type="CDD" id="cd00683">
    <property type="entry name" value="Trans_IPPS_HH"/>
    <property type="match status" value="1"/>
</dbReference>
<dbReference type="GO" id="GO:0051996">
    <property type="term" value="F:squalene synthase [NAD(P)H] activity"/>
    <property type="evidence" value="ECO:0007669"/>
    <property type="project" value="InterPro"/>
</dbReference>
<name>A0AA43UDB2_9LACT</name>
<sequence length="277" mass="32912">MLVSQLEKDYKYCEKIIKKESKSFYFAFSKLPKAKARAVYAIYAFNRMVDDSVDEVDDESTKKKFLAQHKKDLLQMDQVDEPIYRALTDTFSRYKCIKAPYLEQIKGQEMDIYFEQPENLEELEKYSDYVAGSVGRMMLPIIASENKNLESLYPAATDLGVAMQLTNILRDVGEDYRERKRIYLPKNLMEKYHYTEEDLAENKINDSFRELWEHVAYRSEELYKVFFNSVDEFDKDSVKQIHKSAKVYREILAIVREKGYNCLSERQYVPKRRMLLL</sequence>
<evidence type="ECO:0000313" key="4">
    <source>
        <dbReference type="EMBL" id="MDO5457900.1"/>
    </source>
</evidence>
<dbReference type="AlphaFoldDB" id="A0AA43UDB2"/>
<dbReference type="Proteomes" id="UP001171751">
    <property type="component" value="Unassembled WGS sequence"/>
</dbReference>
<dbReference type="PANTHER" id="PTHR31480">
    <property type="entry name" value="BIFUNCTIONAL LYCOPENE CYCLASE/PHYTOENE SYNTHASE"/>
    <property type="match status" value="1"/>
</dbReference>
<dbReference type="EMBL" id="JAUNQW010000032">
    <property type="protein sequence ID" value="MDO5457900.1"/>
    <property type="molecule type" value="Genomic_DNA"/>
</dbReference>
<protein>
    <submittedName>
        <fullName evidence="4">Phytoene/squalene synthase family protein</fullName>
        <ecNumber evidence="4">2.5.1.-</ecNumber>
    </submittedName>
</protein>
<dbReference type="EC" id="2.5.1.-" evidence="4"/>
<keyword evidence="5" id="KW-1185">Reference proteome</keyword>
<comment type="pathway">
    <text evidence="1">Carotenoid biosynthesis.</text>
</comment>
<proteinExistence type="predicted"/>
<keyword evidence="3" id="KW-0125">Carotenoid biosynthesis</keyword>
<dbReference type="InterPro" id="IPR033904">
    <property type="entry name" value="Trans_IPPS_HH"/>
</dbReference>
<dbReference type="InterPro" id="IPR044843">
    <property type="entry name" value="Trans_IPPS_bact-type"/>
</dbReference>
<evidence type="ECO:0000313" key="5">
    <source>
        <dbReference type="Proteomes" id="UP001171751"/>
    </source>
</evidence>
<dbReference type="Pfam" id="PF00494">
    <property type="entry name" value="SQS_PSY"/>
    <property type="match status" value="1"/>
</dbReference>
<dbReference type="SFLD" id="SFLDG01018">
    <property type="entry name" value="Squalene/Phytoene_Synthase_Lik"/>
    <property type="match status" value="1"/>
</dbReference>
<dbReference type="SFLD" id="SFLDS00005">
    <property type="entry name" value="Isoprenoid_Synthase_Type_I"/>
    <property type="match status" value="1"/>
</dbReference>
<reference evidence="4" key="1">
    <citation type="submission" date="2023-07" db="EMBL/GenBank/DDBJ databases">
        <title>Between Cages and Wild: Unraveling the Impact of Captivity on Animal Microbiomes and Antimicrobial Resistance.</title>
        <authorList>
            <person name="Schmartz G.P."/>
            <person name="Rehner J."/>
            <person name="Schuff M.J."/>
            <person name="Becker S.L."/>
            <person name="Kravczyk M."/>
            <person name="Gurevich A."/>
            <person name="Francke R."/>
            <person name="Mueller R."/>
            <person name="Keller V."/>
            <person name="Keller A."/>
        </authorList>
    </citation>
    <scope>NUCLEOTIDE SEQUENCE</scope>
    <source>
        <strain evidence="4">S39M_St_73</strain>
    </source>
</reference>
<accession>A0AA43UDB2</accession>
<evidence type="ECO:0000256" key="1">
    <source>
        <dbReference type="ARBA" id="ARBA00004829"/>
    </source>
</evidence>
<dbReference type="PROSITE" id="PS01045">
    <property type="entry name" value="SQUALEN_PHYTOEN_SYN_2"/>
    <property type="match status" value="1"/>
</dbReference>
<dbReference type="GO" id="GO:0004311">
    <property type="term" value="F:geranylgeranyl diphosphate synthase activity"/>
    <property type="evidence" value="ECO:0007669"/>
    <property type="project" value="InterPro"/>
</dbReference>
<dbReference type="GO" id="GO:0016117">
    <property type="term" value="P:carotenoid biosynthetic process"/>
    <property type="evidence" value="ECO:0007669"/>
    <property type="project" value="UniProtKB-KW"/>
</dbReference>
<organism evidence="4 5">
    <name type="scientific">Atopococcus tabaci</name>
    <dbReference type="NCBI Taxonomy" id="269774"/>
    <lineage>
        <taxon>Bacteria</taxon>
        <taxon>Bacillati</taxon>
        <taxon>Bacillota</taxon>
        <taxon>Bacilli</taxon>
        <taxon>Lactobacillales</taxon>
        <taxon>Carnobacteriaceae</taxon>
        <taxon>Atopococcus</taxon>
    </lineage>
</organism>
<keyword evidence="2 4" id="KW-0808">Transferase</keyword>
<dbReference type="InterPro" id="IPR019845">
    <property type="entry name" value="Squalene/phytoene_synthase_CS"/>
</dbReference>
<evidence type="ECO:0000256" key="2">
    <source>
        <dbReference type="ARBA" id="ARBA00022679"/>
    </source>
</evidence>
<dbReference type="SFLD" id="SFLDG01212">
    <property type="entry name" value="Phytoene_synthase_like"/>
    <property type="match status" value="1"/>
</dbReference>
<comment type="caution">
    <text evidence="4">The sequence shown here is derived from an EMBL/GenBank/DDBJ whole genome shotgun (WGS) entry which is preliminary data.</text>
</comment>
<dbReference type="InterPro" id="IPR008949">
    <property type="entry name" value="Isoprenoid_synthase_dom_sf"/>
</dbReference>
<dbReference type="SUPFAM" id="SSF48576">
    <property type="entry name" value="Terpenoid synthases"/>
    <property type="match status" value="1"/>
</dbReference>